<dbReference type="InterPro" id="IPR046551">
    <property type="entry name" value="DUF6705"/>
</dbReference>
<feature type="domain" description="DUF6705" evidence="2">
    <location>
        <begin position="1"/>
        <end position="191"/>
    </location>
</feature>
<accession>A0A413HAA5</accession>
<evidence type="ECO:0000256" key="1">
    <source>
        <dbReference type="SAM" id="SignalP"/>
    </source>
</evidence>
<dbReference type="OrthoDB" id="1029302at2"/>
<sequence length="192" mass="22093">MNRINLILCLIMISTCVLAQKSKKERGTGNMDAYVGTWIYQSNDTIFKIILQKGQRISPAAIYNGLYGGYYLSVKGKVLEDYMGPLPTCWNREIFPTRPDNIYIWASNTDHYENSIIPPMSIIFYDKRKKHFDGKGITGGYIKLLSPKKLLWHLDEKEGLWWEVEGREDTDITKVPLIGFSIPDHAILTKEE</sequence>
<dbReference type="Pfam" id="PF20448">
    <property type="entry name" value="DUF6705"/>
    <property type="match status" value="1"/>
</dbReference>
<feature type="chain" id="PRO_5019368639" description="DUF6705 domain-containing protein" evidence="1">
    <location>
        <begin position="20"/>
        <end position="192"/>
    </location>
</feature>
<dbReference type="Proteomes" id="UP000286075">
    <property type="component" value="Unassembled WGS sequence"/>
</dbReference>
<dbReference type="AlphaFoldDB" id="A0A413HAA5"/>
<evidence type="ECO:0000259" key="2">
    <source>
        <dbReference type="Pfam" id="PF20448"/>
    </source>
</evidence>
<evidence type="ECO:0000313" key="3">
    <source>
        <dbReference type="EMBL" id="RGX80622.1"/>
    </source>
</evidence>
<reference evidence="3 4" key="1">
    <citation type="submission" date="2018-08" db="EMBL/GenBank/DDBJ databases">
        <title>A genome reference for cultivated species of the human gut microbiota.</title>
        <authorList>
            <person name="Zou Y."/>
            <person name="Xue W."/>
            <person name="Luo G."/>
        </authorList>
    </citation>
    <scope>NUCLEOTIDE SEQUENCE [LARGE SCALE GENOMIC DNA]</scope>
    <source>
        <strain evidence="3 4">OF03-9BH</strain>
    </source>
</reference>
<evidence type="ECO:0000313" key="4">
    <source>
        <dbReference type="Proteomes" id="UP000286075"/>
    </source>
</evidence>
<dbReference type="EMBL" id="QSCF01000003">
    <property type="protein sequence ID" value="RGX80622.1"/>
    <property type="molecule type" value="Genomic_DNA"/>
</dbReference>
<dbReference type="RefSeq" id="WP_117986624.1">
    <property type="nucleotide sequence ID" value="NZ_CABMFG010000003.1"/>
</dbReference>
<proteinExistence type="predicted"/>
<organism evidence="3 4">
    <name type="scientific">Bacteroides stercorirosoris</name>
    <dbReference type="NCBI Taxonomy" id="871324"/>
    <lineage>
        <taxon>Bacteria</taxon>
        <taxon>Pseudomonadati</taxon>
        <taxon>Bacteroidota</taxon>
        <taxon>Bacteroidia</taxon>
        <taxon>Bacteroidales</taxon>
        <taxon>Bacteroidaceae</taxon>
        <taxon>Bacteroides</taxon>
    </lineage>
</organism>
<keyword evidence="1" id="KW-0732">Signal</keyword>
<gene>
    <name evidence="3" type="ORF">DXA68_03400</name>
</gene>
<feature type="signal peptide" evidence="1">
    <location>
        <begin position="1"/>
        <end position="19"/>
    </location>
</feature>
<name>A0A413HAA5_9BACE</name>
<comment type="caution">
    <text evidence="3">The sequence shown here is derived from an EMBL/GenBank/DDBJ whole genome shotgun (WGS) entry which is preliminary data.</text>
</comment>
<protein>
    <recommendedName>
        <fullName evidence="2">DUF6705 domain-containing protein</fullName>
    </recommendedName>
</protein>